<dbReference type="Proteomes" id="UP000617402">
    <property type="component" value="Unassembled WGS sequence"/>
</dbReference>
<reference evidence="1 2" key="1">
    <citation type="submission" date="2020-07" db="EMBL/GenBank/DDBJ databases">
        <title>Draft whole-genome sequence of Heliobacterium chlorum DSM 3682, type strain.</title>
        <authorList>
            <person name="Kyndt J.A."/>
            <person name="Meyer T.E."/>
            <person name="Imhoff J.F."/>
        </authorList>
    </citation>
    <scope>NUCLEOTIDE SEQUENCE [LARGE SCALE GENOMIC DNA]</scope>
    <source>
        <strain evidence="1 2">DSM 3682</strain>
    </source>
</reference>
<evidence type="ECO:0000313" key="1">
    <source>
        <dbReference type="EMBL" id="MBC9786176.1"/>
    </source>
</evidence>
<protein>
    <submittedName>
        <fullName evidence="1">Transposase</fullName>
    </submittedName>
</protein>
<organism evidence="1 2">
    <name type="scientific">Heliobacterium chlorum</name>
    <dbReference type="NCBI Taxonomy" id="2698"/>
    <lineage>
        <taxon>Bacteria</taxon>
        <taxon>Bacillati</taxon>
        <taxon>Bacillota</taxon>
        <taxon>Clostridia</taxon>
        <taxon>Eubacteriales</taxon>
        <taxon>Heliobacteriaceae</taxon>
        <taxon>Heliobacterium</taxon>
    </lineage>
</organism>
<comment type="caution">
    <text evidence="1">The sequence shown here is derived from an EMBL/GenBank/DDBJ whole genome shotgun (WGS) entry which is preliminary data.</text>
</comment>
<keyword evidence="2" id="KW-1185">Reference proteome</keyword>
<gene>
    <name evidence="1" type="ORF">H1S01_17055</name>
</gene>
<name>A0ABR7T8Q8_HELCL</name>
<accession>A0ABR7T8Q8</accession>
<dbReference type="EMBL" id="JACVHF010000027">
    <property type="protein sequence ID" value="MBC9786176.1"/>
    <property type="molecule type" value="Genomic_DNA"/>
</dbReference>
<sequence>MTRLCEYQQIRSGIHPRASVWLQEVLHVNGYVAYNWIGDVMLVSCLVHTWRMFDEALKHCQTRSTENIVYYEL</sequence>
<evidence type="ECO:0000313" key="2">
    <source>
        <dbReference type="Proteomes" id="UP000617402"/>
    </source>
</evidence>
<proteinExistence type="predicted"/>